<sequence>MGRNARWLCGGGSGYLRAGHVIAEARGLRCACTLDGRNEATDWPKAGRAGYASCDRLCCSLTASRGVTPDSHRYREQQRLQVMRRGEGSGLENKTKQIELLVETLTARGIESSTATSCDTDGSIARSGLNKVTSHSSVVFTGEDVDLLILLTAFTPPDRHVYLMKPGRGNIQDKVYSTRQSQELPFSGSILFIHSFTGCDTTRAIFN</sequence>
<protein>
    <submittedName>
        <fullName evidence="1">Uncharacterized protein</fullName>
    </submittedName>
</protein>
<reference evidence="1 2" key="1">
    <citation type="submission" date="2023-02" db="EMBL/GenBank/DDBJ databases">
        <title>LHISI_Scaffold_Assembly.</title>
        <authorList>
            <person name="Stuart O.P."/>
            <person name="Cleave R."/>
            <person name="Magrath M.J.L."/>
            <person name="Mikheyev A.S."/>
        </authorList>
    </citation>
    <scope>NUCLEOTIDE SEQUENCE [LARGE SCALE GENOMIC DNA]</scope>
    <source>
        <strain evidence="1">Daus_M_001</strain>
        <tissue evidence="1">Leg muscle</tissue>
    </source>
</reference>
<accession>A0ABQ9GW10</accession>
<comment type="caution">
    <text evidence="1">The sequence shown here is derived from an EMBL/GenBank/DDBJ whole genome shotgun (WGS) entry which is preliminary data.</text>
</comment>
<gene>
    <name evidence="1" type="ORF">PR048_024097</name>
</gene>
<dbReference type="EMBL" id="JARBHB010000009">
    <property type="protein sequence ID" value="KAJ8876188.1"/>
    <property type="molecule type" value="Genomic_DNA"/>
</dbReference>
<evidence type="ECO:0000313" key="2">
    <source>
        <dbReference type="Proteomes" id="UP001159363"/>
    </source>
</evidence>
<name>A0ABQ9GW10_9NEOP</name>
<organism evidence="1 2">
    <name type="scientific">Dryococelus australis</name>
    <dbReference type="NCBI Taxonomy" id="614101"/>
    <lineage>
        <taxon>Eukaryota</taxon>
        <taxon>Metazoa</taxon>
        <taxon>Ecdysozoa</taxon>
        <taxon>Arthropoda</taxon>
        <taxon>Hexapoda</taxon>
        <taxon>Insecta</taxon>
        <taxon>Pterygota</taxon>
        <taxon>Neoptera</taxon>
        <taxon>Polyneoptera</taxon>
        <taxon>Phasmatodea</taxon>
        <taxon>Verophasmatodea</taxon>
        <taxon>Anareolatae</taxon>
        <taxon>Phasmatidae</taxon>
        <taxon>Eurycanthinae</taxon>
        <taxon>Dryococelus</taxon>
    </lineage>
</organism>
<evidence type="ECO:0000313" key="1">
    <source>
        <dbReference type="EMBL" id="KAJ8876188.1"/>
    </source>
</evidence>
<keyword evidence="2" id="KW-1185">Reference proteome</keyword>
<dbReference type="Proteomes" id="UP001159363">
    <property type="component" value="Chromosome 8"/>
</dbReference>
<proteinExistence type="predicted"/>